<dbReference type="KEGG" id="tet:TTHERM_00302080"/>
<dbReference type="GO" id="GO:0003714">
    <property type="term" value="F:transcription corepressor activity"/>
    <property type="evidence" value="ECO:0007669"/>
    <property type="project" value="TreeGrafter"/>
</dbReference>
<dbReference type="InterPro" id="IPR043472">
    <property type="entry name" value="Macro_dom-like"/>
</dbReference>
<dbReference type="GO" id="GO:0003950">
    <property type="term" value="F:NAD+ poly-ADP-ribosyltransferase activity"/>
    <property type="evidence" value="ECO:0007669"/>
    <property type="project" value="TreeGrafter"/>
</dbReference>
<dbReference type="HOGENOM" id="CLU_046550_7_0_1"/>
<proteinExistence type="predicted"/>
<dbReference type="EMBL" id="GG662449">
    <property type="protein sequence ID" value="EAS04387.1"/>
    <property type="molecule type" value="Genomic_DNA"/>
</dbReference>
<dbReference type="eggNOG" id="KOG2633">
    <property type="taxonomic scope" value="Eukaryota"/>
</dbReference>
<dbReference type="InterPro" id="IPR002589">
    <property type="entry name" value="Macro_dom"/>
</dbReference>
<evidence type="ECO:0000313" key="8">
    <source>
        <dbReference type="Proteomes" id="UP000009168"/>
    </source>
</evidence>
<dbReference type="InParanoid" id="I7M3V8"/>
<gene>
    <name evidence="7" type="ORF">TTHERM_00302080</name>
</gene>
<dbReference type="InterPro" id="IPR052056">
    <property type="entry name" value="Mono-ARTD/PARP"/>
</dbReference>
<keyword evidence="3" id="KW-0808">Transferase</keyword>
<dbReference type="OMA" id="PDCARIM"/>
<keyword evidence="8" id="KW-1185">Reference proteome</keyword>
<dbReference type="GO" id="GO:0005634">
    <property type="term" value="C:nucleus"/>
    <property type="evidence" value="ECO:0007669"/>
    <property type="project" value="UniProtKB-SubCell"/>
</dbReference>
<evidence type="ECO:0000256" key="4">
    <source>
        <dbReference type="ARBA" id="ARBA00023027"/>
    </source>
</evidence>
<dbReference type="Gene3D" id="3.40.220.10">
    <property type="entry name" value="Leucine Aminopeptidase, subunit E, domain 1"/>
    <property type="match status" value="1"/>
</dbReference>
<dbReference type="STRING" id="312017.I7M3V8"/>
<keyword evidence="5" id="KW-0539">Nucleus</keyword>
<feature type="domain" description="Macro" evidence="6">
    <location>
        <begin position="28"/>
        <end position="213"/>
    </location>
</feature>
<organism evidence="7 8">
    <name type="scientific">Tetrahymena thermophila (strain SB210)</name>
    <dbReference type="NCBI Taxonomy" id="312017"/>
    <lineage>
        <taxon>Eukaryota</taxon>
        <taxon>Sar</taxon>
        <taxon>Alveolata</taxon>
        <taxon>Ciliophora</taxon>
        <taxon>Intramacronucleata</taxon>
        <taxon>Oligohymenophorea</taxon>
        <taxon>Hymenostomatida</taxon>
        <taxon>Tetrahymenina</taxon>
        <taxon>Tetrahymenidae</taxon>
        <taxon>Tetrahymena</taxon>
    </lineage>
</organism>
<accession>I7M3V8</accession>
<reference evidence="8" key="1">
    <citation type="journal article" date="2006" name="PLoS Biol.">
        <title>Macronuclear genome sequence of the ciliate Tetrahymena thermophila, a model eukaryote.</title>
        <authorList>
            <person name="Eisen J.A."/>
            <person name="Coyne R.S."/>
            <person name="Wu M."/>
            <person name="Wu D."/>
            <person name="Thiagarajan M."/>
            <person name="Wortman J.R."/>
            <person name="Badger J.H."/>
            <person name="Ren Q."/>
            <person name="Amedeo P."/>
            <person name="Jones K.M."/>
            <person name="Tallon L.J."/>
            <person name="Delcher A.L."/>
            <person name="Salzberg S.L."/>
            <person name="Silva J.C."/>
            <person name="Haas B.J."/>
            <person name="Majoros W.H."/>
            <person name="Farzad M."/>
            <person name="Carlton J.M."/>
            <person name="Smith R.K. Jr."/>
            <person name="Garg J."/>
            <person name="Pearlman R.E."/>
            <person name="Karrer K.M."/>
            <person name="Sun L."/>
            <person name="Manning G."/>
            <person name="Elde N.C."/>
            <person name="Turkewitz A.P."/>
            <person name="Asai D.J."/>
            <person name="Wilkes D.E."/>
            <person name="Wang Y."/>
            <person name="Cai H."/>
            <person name="Collins K."/>
            <person name="Stewart B.A."/>
            <person name="Lee S.R."/>
            <person name="Wilamowska K."/>
            <person name="Weinberg Z."/>
            <person name="Ruzzo W.L."/>
            <person name="Wloga D."/>
            <person name="Gaertig J."/>
            <person name="Frankel J."/>
            <person name="Tsao C.-C."/>
            <person name="Gorovsky M.A."/>
            <person name="Keeling P.J."/>
            <person name="Waller R.F."/>
            <person name="Patron N.J."/>
            <person name="Cherry J.M."/>
            <person name="Stover N.A."/>
            <person name="Krieger C.J."/>
            <person name="del Toro C."/>
            <person name="Ryder H.F."/>
            <person name="Williamson S.C."/>
            <person name="Barbeau R.A."/>
            <person name="Hamilton E.P."/>
            <person name="Orias E."/>
        </authorList>
    </citation>
    <scope>NUCLEOTIDE SEQUENCE [LARGE SCALE GENOMIC DNA]</scope>
    <source>
        <strain evidence="8">SB210</strain>
    </source>
</reference>
<sequence length="253" mass="28091">MKLLFSSSSGKEKVPKNLNITQKNIFGNSENQAVVFQNLRIAVVTACISTENTEVIINPSNSSLSNTTGISHAVVNKGGKKLIAECNQIIQNYGQIEPGNAIISSAGELNCKKVIHAVGPSIFQNSEEAELQLRTAIFNSLKLCDLYQYQSISIPIMSSGKMVGFSKEKSAMIIFNSVIEYILNNSTNIKHIRFTNLDKSISEVFTNLLINFQKRYVQVLASQRMQQEIIIPRYRVSLESNSSNSSARNSYEQ</sequence>
<evidence type="ECO:0000256" key="3">
    <source>
        <dbReference type="ARBA" id="ARBA00022679"/>
    </source>
</evidence>
<dbReference type="GeneID" id="7840114"/>
<evidence type="ECO:0000256" key="2">
    <source>
        <dbReference type="ARBA" id="ARBA00022676"/>
    </source>
</evidence>
<dbReference type="RefSeq" id="XP_001024632.1">
    <property type="nucleotide sequence ID" value="XM_001024632.1"/>
</dbReference>
<dbReference type="OrthoDB" id="6133115at2759"/>
<dbReference type="PANTHER" id="PTHR14453">
    <property type="entry name" value="PARP/ZINC FINGER CCCH TYPE DOMAIN CONTAINING PROTEIN"/>
    <property type="match status" value="1"/>
</dbReference>
<evidence type="ECO:0000256" key="5">
    <source>
        <dbReference type="ARBA" id="ARBA00023242"/>
    </source>
</evidence>
<dbReference type="Pfam" id="PF01661">
    <property type="entry name" value="Macro"/>
    <property type="match status" value="1"/>
</dbReference>
<evidence type="ECO:0000259" key="6">
    <source>
        <dbReference type="PROSITE" id="PS51154"/>
    </source>
</evidence>
<keyword evidence="2" id="KW-0328">Glycosyltransferase</keyword>
<dbReference type="GO" id="GO:0010629">
    <property type="term" value="P:negative regulation of gene expression"/>
    <property type="evidence" value="ECO:0007669"/>
    <property type="project" value="TreeGrafter"/>
</dbReference>
<protein>
    <submittedName>
        <fullName evidence="7">Appr-1-P processing enzyme family protein</fullName>
    </submittedName>
</protein>
<evidence type="ECO:0000313" key="7">
    <source>
        <dbReference type="EMBL" id="EAS04387.1"/>
    </source>
</evidence>
<dbReference type="GO" id="GO:0005737">
    <property type="term" value="C:cytoplasm"/>
    <property type="evidence" value="ECO:0007669"/>
    <property type="project" value="TreeGrafter"/>
</dbReference>
<evidence type="ECO:0000256" key="1">
    <source>
        <dbReference type="ARBA" id="ARBA00004123"/>
    </source>
</evidence>
<dbReference type="GO" id="GO:0070212">
    <property type="term" value="P:protein poly-ADP-ribosylation"/>
    <property type="evidence" value="ECO:0007669"/>
    <property type="project" value="TreeGrafter"/>
</dbReference>
<dbReference type="SUPFAM" id="SSF52949">
    <property type="entry name" value="Macro domain-like"/>
    <property type="match status" value="1"/>
</dbReference>
<dbReference type="GO" id="GO:1990404">
    <property type="term" value="F:NAD+-protein mono-ADP-ribosyltransferase activity"/>
    <property type="evidence" value="ECO:0007669"/>
    <property type="project" value="TreeGrafter"/>
</dbReference>
<keyword evidence="4" id="KW-0520">NAD</keyword>
<dbReference type="PROSITE" id="PS51154">
    <property type="entry name" value="MACRO"/>
    <property type="match status" value="1"/>
</dbReference>
<dbReference type="Proteomes" id="UP000009168">
    <property type="component" value="Unassembled WGS sequence"/>
</dbReference>
<dbReference type="AlphaFoldDB" id="I7M3V8"/>
<dbReference type="PANTHER" id="PTHR14453:SF67">
    <property type="entry name" value="POLY [ADP-RIBOSE] POLYMERASE"/>
    <property type="match status" value="1"/>
</dbReference>
<comment type="subcellular location">
    <subcellularLocation>
        <location evidence="1">Nucleus</location>
    </subcellularLocation>
</comment>
<name>I7M3V8_TETTS</name>
<dbReference type="SMART" id="SM00506">
    <property type="entry name" value="A1pp"/>
    <property type="match status" value="1"/>
</dbReference>